<keyword evidence="1 2" id="KW-0482">Metalloprotease</keyword>
<dbReference type="PRINTS" id="PR00480">
    <property type="entry name" value="ASTACIN"/>
</dbReference>
<dbReference type="EMBL" id="JNBR01001828">
    <property type="protein sequence ID" value="OQR84982.1"/>
    <property type="molecule type" value="Genomic_DNA"/>
</dbReference>
<dbReference type="GO" id="GO:0008270">
    <property type="term" value="F:zinc ion binding"/>
    <property type="evidence" value="ECO:0007669"/>
    <property type="project" value="UniProtKB-UniRule"/>
</dbReference>
<sequence length="345" mass="37644">MDLVFRLLYWLAVAWVGRTPTTTCLVPLGAVTNPLSPAYMTQGQLQYIVGRPQEAGAIYRVCDTGSLTCYEENGTADGPVDKVVDCAAVGTIRRLGLATDRKRRLWPKAVLCYVISDSLGAAEHALIDAAMHEIQTTTGLAMVELNACATHRLHDQICGGCEHFVSIEQERDHHGTFAEIGYRGIAGQKLNLMPAAFTAGKGTIMHELLHAFGVIHEHAHPAAEAVVLRGRGQMLSAALSNYVPVKEALVTQYNVDSIMHYGHGLCLPKSRGVKYCAIDQNESDGCVVPTEDDCDIDASKVLGQRLKLSKGDIRNVQLLYGLPTTVSRQEVQDVARRHRLRSSTK</sequence>
<evidence type="ECO:0000313" key="4">
    <source>
        <dbReference type="EMBL" id="OQR84982.1"/>
    </source>
</evidence>
<keyword evidence="1 2" id="KW-0645">Protease</keyword>
<dbReference type="InterPro" id="IPR006026">
    <property type="entry name" value="Peptidase_Metallo"/>
</dbReference>
<dbReference type="STRING" id="1202772.A0A1V9YGY5"/>
<comment type="cofactor">
    <cofactor evidence="1 2">
        <name>Zn(2+)</name>
        <dbReference type="ChEBI" id="CHEBI:29105"/>
    </cofactor>
    <text evidence="1 2">Binds 1 zinc ion per subunit.</text>
</comment>
<feature type="binding site" evidence="1">
    <location>
        <position position="210"/>
    </location>
    <ligand>
        <name>Zn(2+)</name>
        <dbReference type="ChEBI" id="CHEBI:29105"/>
        <note>catalytic</note>
    </ligand>
</feature>
<dbReference type="Proteomes" id="UP000243579">
    <property type="component" value="Unassembled WGS sequence"/>
</dbReference>
<feature type="active site" evidence="1">
    <location>
        <position position="207"/>
    </location>
</feature>
<keyword evidence="5" id="KW-1185">Reference proteome</keyword>
<comment type="caution">
    <text evidence="1">Lacks conserved residue(s) required for the propagation of feature annotation.</text>
</comment>
<proteinExistence type="predicted"/>
<dbReference type="Gene3D" id="3.40.390.10">
    <property type="entry name" value="Collagenase (Catalytic Domain)"/>
    <property type="match status" value="1"/>
</dbReference>
<evidence type="ECO:0000256" key="2">
    <source>
        <dbReference type="RuleBase" id="RU361183"/>
    </source>
</evidence>
<evidence type="ECO:0000313" key="5">
    <source>
        <dbReference type="Proteomes" id="UP000243579"/>
    </source>
</evidence>
<dbReference type="SUPFAM" id="SSF55486">
    <property type="entry name" value="Metalloproteases ('zincins'), catalytic domain"/>
    <property type="match status" value="1"/>
</dbReference>
<comment type="caution">
    <text evidence="4">The sequence shown here is derived from an EMBL/GenBank/DDBJ whole genome shotgun (WGS) entry which is preliminary data.</text>
</comment>
<reference evidence="4 5" key="1">
    <citation type="journal article" date="2014" name="Genome Biol. Evol.">
        <title>The secreted proteins of Achlya hypogyna and Thraustotheca clavata identify the ancestral oomycete secretome and reveal gene acquisitions by horizontal gene transfer.</title>
        <authorList>
            <person name="Misner I."/>
            <person name="Blouin N."/>
            <person name="Leonard G."/>
            <person name="Richards T.A."/>
            <person name="Lane C.E."/>
        </authorList>
    </citation>
    <scope>NUCLEOTIDE SEQUENCE [LARGE SCALE GENOMIC DNA]</scope>
    <source>
        <strain evidence="4 5">ATCC 48635</strain>
    </source>
</reference>
<feature type="chain" id="PRO_5011826973" description="Metalloendopeptidase" evidence="2">
    <location>
        <begin position="25"/>
        <end position="345"/>
    </location>
</feature>
<name>A0A1V9YGY5_ACHHY</name>
<dbReference type="InterPro" id="IPR001506">
    <property type="entry name" value="Peptidase_M12A"/>
</dbReference>
<dbReference type="PROSITE" id="PS51864">
    <property type="entry name" value="ASTACIN"/>
    <property type="match status" value="1"/>
</dbReference>
<dbReference type="PANTHER" id="PTHR10127">
    <property type="entry name" value="DISCOIDIN, CUB, EGF, LAMININ , AND ZINC METALLOPROTEASE DOMAIN CONTAINING"/>
    <property type="match status" value="1"/>
</dbReference>
<feature type="binding site" evidence="1">
    <location>
        <position position="216"/>
    </location>
    <ligand>
        <name>Zn(2+)</name>
        <dbReference type="ChEBI" id="CHEBI:29105"/>
        <note>catalytic</note>
    </ligand>
</feature>
<dbReference type="GO" id="GO:0006508">
    <property type="term" value="P:proteolysis"/>
    <property type="evidence" value="ECO:0007669"/>
    <property type="project" value="UniProtKB-KW"/>
</dbReference>
<dbReference type="OrthoDB" id="291007at2759"/>
<evidence type="ECO:0000259" key="3">
    <source>
        <dbReference type="PROSITE" id="PS51864"/>
    </source>
</evidence>
<keyword evidence="1 2" id="KW-0479">Metal-binding</keyword>
<accession>A0A1V9YGY5</accession>
<keyword evidence="2" id="KW-0732">Signal</keyword>
<keyword evidence="1 2" id="KW-0862">Zinc</keyword>
<dbReference type="AlphaFoldDB" id="A0A1V9YGY5"/>
<protein>
    <recommendedName>
        <fullName evidence="2">Metalloendopeptidase</fullName>
        <ecNumber evidence="2">3.4.24.-</ecNumber>
    </recommendedName>
</protein>
<dbReference type="PANTHER" id="PTHR10127:SF850">
    <property type="entry name" value="METALLOENDOPEPTIDASE"/>
    <property type="match status" value="1"/>
</dbReference>
<dbReference type="InterPro" id="IPR024079">
    <property type="entry name" value="MetalloPept_cat_dom_sf"/>
</dbReference>
<dbReference type="Pfam" id="PF01400">
    <property type="entry name" value="Astacin"/>
    <property type="match status" value="1"/>
</dbReference>
<dbReference type="GO" id="GO:0004222">
    <property type="term" value="F:metalloendopeptidase activity"/>
    <property type="evidence" value="ECO:0007669"/>
    <property type="project" value="UniProtKB-UniRule"/>
</dbReference>
<feature type="domain" description="Peptidase M12A" evidence="3">
    <location>
        <begin position="97"/>
        <end position="323"/>
    </location>
</feature>
<feature type="signal peptide" evidence="2">
    <location>
        <begin position="1"/>
        <end position="24"/>
    </location>
</feature>
<organism evidence="4 5">
    <name type="scientific">Achlya hypogyna</name>
    <name type="common">Oomycete</name>
    <name type="synonym">Protoachlya hypogyna</name>
    <dbReference type="NCBI Taxonomy" id="1202772"/>
    <lineage>
        <taxon>Eukaryota</taxon>
        <taxon>Sar</taxon>
        <taxon>Stramenopiles</taxon>
        <taxon>Oomycota</taxon>
        <taxon>Saprolegniomycetes</taxon>
        <taxon>Saprolegniales</taxon>
        <taxon>Achlyaceae</taxon>
        <taxon>Achlya</taxon>
    </lineage>
</organism>
<dbReference type="SMART" id="SM00235">
    <property type="entry name" value="ZnMc"/>
    <property type="match status" value="1"/>
</dbReference>
<dbReference type="EC" id="3.4.24.-" evidence="2"/>
<feature type="binding site" evidence="1">
    <location>
        <position position="206"/>
    </location>
    <ligand>
        <name>Zn(2+)</name>
        <dbReference type="ChEBI" id="CHEBI:29105"/>
        <note>catalytic</note>
    </ligand>
</feature>
<gene>
    <name evidence="4" type="ORF">ACHHYP_12462</name>
</gene>
<evidence type="ECO:0000256" key="1">
    <source>
        <dbReference type="PROSITE-ProRule" id="PRU01211"/>
    </source>
</evidence>
<keyword evidence="1 2" id="KW-0378">Hydrolase</keyword>